<evidence type="ECO:0000313" key="1">
    <source>
        <dbReference type="EMBL" id="SUE95822.1"/>
    </source>
</evidence>
<protein>
    <submittedName>
        <fullName evidence="1">Uncharacterized protein</fullName>
    </submittedName>
</protein>
<sequence length="246" mass="28242">MINHTDFPGHDWSATLCDELAIKFVPIALLSEESELFSVKHWDYRFLHPTQATQLFAHCYAQAKKHAVERRTDIWIGRNMKGIKEPVIFDLDARSITGFWKGRQMADRLGIPYDFYCENAMFFADVARWENLPTPIQMYSQNVPEHLRTTDFAVSMVEFIGLKWAERLGNTNNYASHEAYLAENYQSGDHQNAYLNYLGDKIRESTYPEAVLASVLEKGQLTPDLVKKIFPKSGNSLLCRAEVLLG</sequence>
<dbReference type="OrthoDB" id="7849912at2"/>
<gene>
    <name evidence="1" type="ORF">NCTC10899_05063</name>
</gene>
<proteinExistence type="predicted"/>
<reference evidence="1 2" key="1">
    <citation type="submission" date="2018-06" db="EMBL/GenBank/DDBJ databases">
        <authorList>
            <consortium name="Pathogen Informatics"/>
            <person name="Doyle S."/>
        </authorList>
    </citation>
    <scope>NUCLEOTIDE SEQUENCE [LARGE SCALE GENOMIC DNA]</scope>
    <source>
        <strain evidence="1 2">NCTC10899</strain>
    </source>
</reference>
<organism evidence="1 2">
    <name type="scientific">Ectopseudomonas mendocina</name>
    <name type="common">Pseudomonas mendocina</name>
    <dbReference type="NCBI Taxonomy" id="300"/>
    <lineage>
        <taxon>Bacteria</taxon>
        <taxon>Pseudomonadati</taxon>
        <taxon>Pseudomonadota</taxon>
        <taxon>Gammaproteobacteria</taxon>
        <taxon>Pseudomonadales</taxon>
        <taxon>Pseudomonadaceae</taxon>
        <taxon>Ectopseudomonas</taxon>
    </lineage>
</organism>
<name>A0A379PRQ1_ECTME</name>
<dbReference type="EMBL" id="UGUU01000002">
    <property type="protein sequence ID" value="SUE95822.1"/>
    <property type="molecule type" value="Genomic_DNA"/>
</dbReference>
<accession>A0A379PRQ1</accession>
<dbReference type="RefSeq" id="WP_115292680.1">
    <property type="nucleotide sequence ID" value="NZ_UGUU01000002.1"/>
</dbReference>
<dbReference type="AlphaFoldDB" id="A0A379PRQ1"/>
<evidence type="ECO:0000313" key="2">
    <source>
        <dbReference type="Proteomes" id="UP000254260"/>
    </source>
</evidence>
<dbReference type="Proteomes" id="UP000254260">
    <property type="component" value="Unassembled WGS sequence"/>
</dbReference>